<sequence length="234" mass="26999">MSFQCDFCLKKLQSRGSWKVHRKRHLQEFVAKCEECDRGFVTNQEYHNHLGAKHGTSRHICNVCGRACYDKAALQNHMARHADNYTTNTDIKCELCGKTFLQERYLRHHHSRMHQTDGGTHVCDHCGKTVSSKRSLRDHLLIHEGLKPIECKECGRGFALRTTLKLHMRTHTGDRPYKCTLCSKSFTQKTPLTVHMRIHTGERPYLCIFCDSSFVSKGALQVHQKKHQESPVLA</sequence>
<feature type="domain" description="C2H2-type" evidence="6">
    <location>
        <begin position="205"/>
        <end position="227"/>
    </location>
</feature>
<evidence type="ECO:0000256" key="1">
    <source>
        <dbReference type="ARBA" id="ARBA00022723"/>
    </source>
</evidence>
<dbReference type="FunFam" id="3.30.160.60:FF:000912">
    <property type="entry name" value="Zinc finger protein 660"/>
    <property type="match status" value="1"/>
</dbReference>
<dbReference type="GO" id="GO:0008270">
    <property type="term" value="F:zinc ion binding"/>
    <property type="evidence" value="ECO:0007669"/>
    <property type="project" value="UniProtKB-KW"/>
</dbReference>
<evidence type="ECO:0000256" key="5">
    <source>
        <dbReference type="PROSITE-ProRule" id="PRU00042"/>
    </source>
</evidence>
<keyword evidence="8" id="KW-1185">Reference proteome</keyword>
<dbReference type="GO" id="GO:0045944">
    <property type="term" value="P:positive regulation of transcription by RNA polymerase II"/>
    <property type="evidence" value="ECO:0007669"/>
    <property type="project" value="TreeGrafter"/>
</dbReference>
<keyword evidence="3 5" id="KW-0863">Zinc-finger</keyword>
<gene>
    <name evidence="7" type="ORF">CALMAC_LOCUS3773</name>
</gene>
<keyword evidence="1" id="KW-0479">Metal-binding</keyword>
<dbReference type="Pfam" id="PF00096">
    <property type="entry name" value="zf-C2H2"/>
    <property type="match status" value="4"/>
</dbReference>
<dbReference type="EMBL" id="CAACVG010005267">
    <property type="protein sequence ID" value="VEN39108.1"/>
    <property type="molecule type" value="Genomic_DNA"/>
</dbReference>
<feature type="domain" description="C2H2-type" evidence="6">
    <location>
        <begin position="149"/>
        <end position="176"/>
    </location>
</feature>
<proteinExistence type="predicted"/>
<keyword evidence="4" id="KW-0862">Zinc</keyword>
<dbReference type="SUPFAM" id="SSF57667">
    <property type="entry name" value="beta-beta-alpha zinc fingers"/>
    <property type="match status" value="4"/>
</dbReference>
<dbReference type="PROSITE" id="PS00028">
    <property type="entry name" value="ZINC_FINGER_C2H2_1"/>
    <property type="match status" value="8"/>
</dbReference>
<dbReference type="SMART" id="SM00355">
    <property type="entry name" value="ZnF_C2H2"/>
    <property type="match status" value="8"/>
</dbReference>
<evidence type="ECO:0000313" key="7">
    <source>
        <dbReference type="EMBL" id="VEN39108.1"/>
    </source>
</evidence>
<evidence type="ECO:0000256" key="2">
    <source>
        <dbReference type="ARBA" id="ARBA00022737"/>
    </source>
</evidence>
<dbReference type="Proteomes" id="UP000410492">
    <property type="component" value="Unassembled WGS sequence"/>
</dbReference>
<organism evidence="7 8">
    <name type="scientific">Callosobruchus maculatus</name>
    <name type="common">Southern cowpea weevil</name>
    <name type="synonym">Pulse bruchid</name>
    <dbReference type="NCBI Taxonomy" id="64391"/>
    <lineage>
        <taxon>Eukaryota</taxon>
        <taxon>Metazoa</taxon>
        <taxon>Ecdysozoa</taxon>
        <taxon>Arthropoda</taxon>
        <taxon>Hexapoda</taxon>
        <taxon>Insecta</taxon>
        <taxon>Pterygota</taxon>
        <taxon>Neoptera</taxon>
        <taxon>Endopterygota</taxon>
        <taxon>Coleoptera</taxon>
        <taxon>Polyphaga</taxon>
        <taxon>Cucujiformia</taxon>
        <taxon>Chrysomeloidea</taxon>
        <taxon>Chrysomelidae</taxon>
        <taxon>Bruchinae</taxon>
        <taxon>Bruchini</taxon>
        <taxon>Callosobruchus</taxon>
    </lineage>
</organism>
<evidence type="ECO:0000256" key="4">
    <source>
        <dbReference type="ARBA" id="ARBA00022833"/>
    </source>
</evidence>
<accession>A0A653BU19</accession>
<reference evidence="7 8" key="1">
    <citation type="submission" date="2019-01" db="EMBL/GenBank/DDBJ databases">
        <authorList>
            <person name="Sayadi A."/>
        </authorList>
    </citation>
    <scope>NUCLEOTIDE SEQUENCE [LARGE SCALE GENOMIC DNA]</scope>
</reference>
<feature type="domain" description="C2H2-type" evidence="6">
    <location>
        <begin position="91"/>
        <end position="119"/>
    </location>
</feature>
<evidence type="ECO:0000259" key="6">
    <source>
        <dbReference type="PROSITE" id="PS50157"/>
    </source>
</evidence>
<dbReference type="PROSITE" id="PS50157">
    <property type="entry name" value="ZINC_FINGER_C2H2_2"/>
    <property type="match status" value="7"/>
</dbReference>
<dbReference type="AlphaFoldDB" id="A0A653BU19"/>
<evidence type="ECO:0000313" key="8">
    <source>
        <dbReference type="Proteomes" id="UP000410492"/>
    </source>
</evidence>
<dbReference type="PANTHER" id="PTHR24403">
    <property type="entry name" value="ZINC FINGER PROTEIN"/>
    <property type="match status" value="1"/>
</dbReference>
<keyword evidence="2" id="KW-0677">Repeat</keyword>
<feature type="domain" description="C2H2-type" evidence="6">
    <location>
        <begin position="177"/>
        <end position="204"/>
    </location>
</feature>
<dbReference type="OrthoDB" id="6353315at2759"/>
<dbReference type="PANTHER" id="PTHR24403:SF107">
    <property type="entry name" value="ZINC FINGER PROTEIN 521"/>
    <property type="match status" value="1"/>
</dbReference>
<dbReference type="FunFam" id="3.30.160.60:FF:000478">
    <property type="entry name" value="Zinc finger protein 133"/>
    <property type="match status" value="1"/>
</dbReference>
<dbReference type="InterPro" id="IPR036236">
    <property type="entry name" value="Znf_C2H2_sf"/>
</dbReference>
<dbReference type="GO" id="GO:0005634">
    <property type="term" value="C:nucleus"/>
    <property type="evidence" value="ECO:0007669"/>
    <property type="project" value="TreeGrafter"/>
</dbReference>
<name>A0A653BU19_CALMS</name>
<dbReference type="InterPro" id="IPR050688">
    <property type="entry name" value="Zinc_finger/UBP_domain"/>
</dbReference>
<feature type="domain" description="C2H2-type" evidence="6">
    <location>
        <begin position="121"/>
        <end position="148"/>
    </location>
</feature>
<dbReference type="InterPro" id="IPR013087">
    <property type="entry name" value="Znf_C2H2_type"/>
</dbReference>
<dbReference type="Pfam" id="PF13913">
    <property type="entry name" value="zf-C2HC_2"/>
    <property type="match status" value="1"/>
</dbReference>
<dbReference type="FunFam" id="3.30.160.60:FF:002343">
    <property type="entry name" value="Zinc finger protein 33A"/>
    <property type="match status" value="1"/>
</dbReference>
<feature type="domain" description="C2H2-type" evidence="6">
    <location>
        <begin position="59"/>
        <end position="86"/>
    </location>
</feature>
<dbReference type="Pfam" id="PF13894">
    <property type="entry name" value="zf-C2H2_4"/>
    <property type="match status" value="1"/>
</dbReference>
<feature type="domain" description="C2H2-type" evidence="6">
    <location>
        <begin position="31"/>
        <end position="59"/>
    </location>
</feature>
<dbReference type="Gene3D" id="3.30.160.60">
    <property type="entry name" value="Classic Zinc Finger"/>
    <property type="match status" value="6"/>
</dbReference>
<protein>
    <recommendedName>
        <fullName evidence="6">C2H2-type domain-containing protein</fullName>
    </recommendedName>
</protein>
<evidence type="ECO:0000256" key="3">
    <source>
        <dbReference type="ARBA" id="ARBA00022771"/>
    </source>
</evidence>